<gene>
    <name evidence="3" type="ORF">QI031_18385</name>
</gene>
<evidence type="ECO:0000256" key="1">
    <source>
        <dbReference type="ARBA" id="ARBA00022729"/>
    </source>
</evidence>
<keyword evidence="4" id="KW-1185">Reference proteome</keyword>
<accession>A0AAJ6P7I4</accession>
<feature type="compositionally biased region" description="Polar residues" evidence="2">
    <location>
        <begin position="1"/>
        <end position="20"/>
    </location>
</feature>
<keyword evidence="1" id="KW-0732">Signal</keyword>
<feature type="compositionally biased region" description="Polar residues" evidence="2">
    <location>
        <begin position="33"/>
        <end position="42"/>
    </location>
</feature>
<dbReference type="Proteomes" id="UP001223520">
    <property type="component" value="Chromosome"/>
</dbReference>
<evidence type="ECO:0000256" key="2">
    <source>
        <dbReference type="SAM" id="MobiDB-lite"/>
    </source>
</evidence>
<dbReference type="AlphaFoldDB" id="A0AAJ6P7I4"/>
<dbReference type="Pfam" id="PF03480">
    <property type="entry name" value="DctP"/>
    <property type="match status" value="1"/>
</dbReference>
<dbReference type="EMBL" id="CP124543">
    <property type="protein sequence ID" value="WGV23774.1"/>
    <property type="molecule type" value="Genomic_DNA"/>
</dbReference>
<organism evidence="3 4">
    <name type="scientific">Halotia branconii CENA392</name>
    <dbReference type="NCBI Taxonomy" id="1539056"/>
    <lineage>
        <taxon>Bacteria</taxon>
        <taxon>Bacillati</taxon>
        <taxon>Cyanobacteriota</taxon>
        <taxon>Cyanophyceae</taxon>
        <taxon>Nostocales</taxon>
        <taxon>Nodulariaceae</taxon>
        <taxon>Halotia</taxon>
    </lineage>
</organism>
<feature type="region of interest" description="Disordered" evidence="2">
    <location>
        <begin position="1"/>
        <end position="60"/>
    </location>
</feature>
<reference evidence="3 4" key="1">
    <citation type="journal article" date="2023" name="Limnol Oceanogr Lett">
        <title>Environmental adaptations by the intertidal Antarctic cyanobacterium Halotia branconii CENA392 as revealed using long-read genome sequencing.</title>
        <authorList>
            <person name="Dextro R.B."/>
            <person name="Delbaje E."/>
            <person name="Freitas P.N.N."/>
            <person name="Geraldes V."/>
            <person name="Pinto E."/>
            <person name="Long P.F."/>
            <person name="Fiore M.F."/>
        </authorList>
    </citation>
    <scope>NUCLEOTIDE SEQUENCE [LARGE SCALE GENOMIC DNA]</scope>
    <source>
        <strain evidence="3 4">CENA392</strain>
    </source>
</reference>
<dbReference type="RefSeq" id="WP_281481104.1">
    <property type="nucleotide sequence ID" value="NZ_CP124543.1"/>
</dbReference>
<evidence type="ECO:0000313" key="4">
    <source>
        <dbReference type="Proteomes" id="UP001223520"/>
    </source>
</evidence>
<dbReference type="KEGG" id="hbq:QI031_18385"/>
<sequence length="438" mass="50218">MQGTIGNDNNQNQTHSNSTGNVVNVNVGFPHIQTPNQTGSDKINSPSSESSQNISQLPNFPEEVKKTIKINRFLPKRMSRRAFIQTATGTTVGLTGGWFAGQHWPRVTWKMVSFVGDNPNKLILWQAPEIIRKRIDQMTGGNFTIELVNTGDTEEILKDVSDGNRECGYSGVYYNRESFRVLFFGCAIPFGLNPQEQNAWLHYKDNPDDELTFMQKIYPKLGLNVIPFPAGATGAQMGGWFNKEINSIADFNGITMRIPGLGGDVLRKLGVKTEKDLPFKKIPIDQIADKVRDTTLDAAEWVGPYDDFQLGLHNVLKYYYYPGWWEPGTTYDIQVNTYAWKDLPKKYQEIFRAVCLETHIKILAEYDQKNSDKLQVLKSLGIIPKPFDQKILIRAKKETDDLLKYYAKKDKLFNEVYSEWSKFRDRIKEWSKLNREYL</sequence>
<dbReference type="GO" id="GO:0055085">
    <property type="term" value="P:transmembrane transport"/>
    <property type="evidence" value="ECO:0007669"/>
    <property type="project" value="InterPro"/>
</dbReference>
<proteinExistence type="predicted"/>
<dbReference type="InterPro" id="IPR018389">
    <property type="entry name" value="DctP_fam"/>
</dbReference>
<dbReference type="PANTHER" id="PTHR33376">
    <property type="match status" value="1"/>
</dbReference>
<name>A0AAJ6P7I4_9CYAN</name>
<feature type="compositionally biased region" description="Low complexity" evidence="2">
    <location>
        <begin position="43"/>
        <end position="56"/>
    </location>
</feature>
<evidence type="ECO:0000313" key="3">
    <source>
        <dbReference type="EMBL" id="WGV23774.1"/>
    </source>
</evidence>
<dbReference type="Gene3D" id="3.40.190.10">
    <property type="entry name" value="Periplasmic binding protein-like II"/>
    <property type="match status" value="1"/>
</dbReference>
<dbReference type="Gene3D" id="3.40.190.170">
    <property type="entry name" value="Bacterial extracellular solute-binding protein, family 7"/>
    <property type="match status" value="1"/>
</dbReference>
<dbReference type="InterPro" id="IPR038404">
    <property type="entry name" value="TRAP_DctP_sf"/>
</dbReference>
<protein>
    <submittedName>
        <fullName evidence="3">ABC transporter substrate-binding protein</fullName>
    </submittedName>
</protein>
<dbReference type="PANTHER" id="PTHR33376:SF5">
    <property type="entry name" value="EXTRACYTOPLASMIC SOLUTE RECEPTOR PROTEIN"/>
    <property type="match status" value="1"/>
</dbReference>